<proteinExistence type="inferred from homology"/>
<dbReference type="InterPro" id="IPR058626">
    <property type="entry name" value="MdtA-like_b-barrel"/>
</dbReference>
<dbReference type="EMBL" id="JBHSCX010000005">
    <property type="protein sequence ID" value="MFC4362040.1"/>
    <property type="molecule type" value="Genomic_DNA"/>
</dbReference>
<evidence type="ECO:0000259" key="7">
    <source>
        <dbReference type="Pfam" id="PF25944"/>
    </source>
</evidence>
<dbReference type="Gene3D" id="2.40.30.170">
    <property type="match status" value="1"/>
</dbReference>
<evidence type="ECO:0000259" key="6">
    <source>
        <dbReference type="Pfam" id="PF25917"/>
    </source>
</evidence>
<evidence type="ECO:0000259" key="5">
    <source>
        <dbReference type="Pfam" id="PF25876"/>
    </source>
</evidence>
<reference evidence="10" key="1">
    <citation type="journal article" date="2019" name="Int. J. Syst. Evol. Microbiol.">
        <title>The Global Catalogue of Microorganisms (GCM) 10K type strain sequencing project: providing services to taxonomists for standard genome sequencing and annotation.</title>
        <authorList>
            <consortium name="The Broad Institute Genomics Platform"/>
            <consortium name="The Broad Institute Genome Sequencing Center for Infectious Disease"/>
            <person name="Wu L."/>
            <person name="Ma J."/>
        </authorList>
    </citation>
    <scope>NUCLEOTIDE SEQUENCE [LARGE SCALE GENOMIC DNA]</scope>
    <source>
        <strain evidence="10">CECT 8570</strain>
    </source>
</reference>
<feature type="domain" description="Multidrug resistance protein MdtA-like beta-barrel" evidence="7">
    <location>
        <begin position="209"/>
        <end position="292"/>
    </location>
</feature>
<evidence type="ECO:0000256" key="3">
    <source>
        <dbReference type="SAM" id="Coils"/>
    </source>
</evidence>
<dbReference type="Pfam" id="PF25917">
    <property type="entry name" value="BSH_RND"/>
    <property type="match status" value="1"/>
</dbReference>
<feature type="domain" description="Multidrug resistance protein MdtA-like barrel-sandwich hybrid" evidence="6">
    <location>
        <begin position="64"/>
        <end position="199"/>
    </location>
</feature>
<dbReference type="RefSeq" id="WP_290259183.1">
    <property type="nucleotide sequence ID" value="NZ_JAUFQG010000004.1"/>
</dbReference>
<dbReference type="Gene3D" id="2.40.420.20">
    <property type="match status" value="1"/>
</dbReference>
<evidence type="ECO:0000256" key="1">
    <source>
        <dbReference type="ARBA" id="ARBA00004519"/>
    </source>
</evidence>
<dbReference type="Proteomes" id="UP001595840">
    <property type="component" value="Unassembled WGS sequence"/>
</dbReference>
<feature type="domain" description="Multidrug resistance protein MdtA-like alpha-helical hairpin" evidence="5">
    <location>
        <begin position="102"/>
        <end position="172"/>
    </location>
</feature>
<keyword evidence="4" id="KW-0732">Signal</keyword>
<dbReference type="InterPro" id="IPR058627">
    <property type="entry name" value="MdtA-like_C"/>
</dbReference>
<dbReference type="Pfam" id="PF25944">
    <property type="entry name" value="Beta-barrel_RND"/>
    <property type="match status" value="1"/>
</dbReference>
<dbReference type="InterPro" id="IPR058625">
    <property type="entry name" value="MdtA-like_BSH"/>
</dbReference>
<keyword evidence="10" id="KW-1185">Reference proteome</keyword>
<organism evidence="9 10">
    <name type="scientific">Simiduia curdlanivorans</name>
    <dbReference type="NCBI Taxonomy" id="1492769"/>
    <lineage>
        <taxon>Bacteria</taxon>
        <taxon>Pseudomonadati</taxon>
        <taxon>Pseudomonadota</taxon>
        <taxon>Gammaproteobacteria</taxon>
        <taxon>Cellvibrionales</taxon>
        <taxon>Cellvibrionaceae</taxon>
        <taxon>Simiduia</taxon>
    </lineage>
</organism>
<feature type="chain" id="PRO_5045298246" evidence="4">
    <location>
        <begin position="29"/>
        <end position="393"/>
    </location>
</feature>
<dbReference type="NCBIfam" id="TIGR01730">
    <property type="entry name" value="RND_mfp"/>
    <property type="match status" value="1"/>
</dbReference>
<protein>
    <submittedName>
        <fullName evidence="9">Efflux RND transporter periplasmic adaptor subunit</fullName>
    </submittedName>
</protein>
<evidence type="ECO:0000313" key="9">
    <source>
        <dbReference type="EMBL" id="MFC4362040.1"/>
    </source>
</evidence>
<dbReference type="Pfam" id="PF25876">
    <property type="entry name" value="HH_MFP_RND"/>
    <property type="match status" value="1"/>
</dbReference>
<sequence>MTLLPSLQRSLWLSTAAALALTACGQKAEPPKAPPPAVTVVVVSAQDIGGSREFVARTEAYSEVQLIARVEGTLEKKNFQEGGIVAKDQVLFEINQDTYKAQLSQAKAELAARIAEKDRSERDLKRGAELAPQGFISQSDLDKLTSNKQQADAAVLAAEAAVEAAEINLSYTRIVAPFAGQIGKSIYSVGNTVGPNKGTLATLVNIDKIKVNFQLEEASYTAYLQERAKSQATEKLYTLKLMLPNKTLHDALGELDFADTKVDATTGTVSLRAVFDNPDHTVLPGLYTTLLVESQIKETRALIPQAAVQENQQGTFVLVVDSEQKVAQRFAKLGQRFGAMWVVESGLEAGEQVIVEGLQKVRAGALVAPTVKVVDPKTGAVSESTAPAASQEG</sequence>
<feature type="signal peptide" evidence="4">
    <location>
        <begin position="1"/>
        <end position="28"/>
    </location>
</feature>
<comment type="subcellular location">
    <subcellularLocation>
        <location evidence="1">Cell inner membrane</location>
        <topology evidence="1">Lipid-anchor</topology>
    </subcellularLocation>
</comment>
<evidence type="ECO:0000313" key="10">
    <source>
        <dbReference type="Proteomes" id="UP001595840"/>
    </source>
</evidence>
<name>A0ABV8V467_9GAMM</name>
<evidence type="ECO:0000256" key="4">
    <source>
        <dbReference type="SAM" id="SignalP"/>
    </source>
</evidence>
<accession>A0ABV8V467</accession>
<feature type="coiled-coil region" evidence="3">
    <location>
        <begin position="103"/>
        <end position="168"/>
    </location>
</feature>
<comment type="caution">
    <text evidence="9">The sequence shown here is derived from an EMBL/GenBank/DDBJ whole genome shotgun (WGS) entry which is preliminary data.</text>
</comment>
<gene>
    <name evidence="9" type="ORF">ACFOX3_07000</name>
</gene>
<dbReference type="Gene3D" id="1.10.287.470">
    <property type="entry name" value="Helix hairpin bin"/>
    <property type="match status" value="1"/>
</dbReference>
<comment type="similarity">
    <text evidence="2">Belongs to the membrane fusion protein (MFP) (TC 8.A.1) family.</text>
</comment>
<dbReference type="Pfam" id="PF25967">
    <property type="entry name" value="RND-MFP_C"/>
    <property type="match status" value="1"/>
</dbReference>
<dbReference type="Gene3D" id="2.40.50.100">
    <property type="match status" value="1"/>
</dbReference>
<dbReference type="SUPFAM" id="SSF111369">
    <property type="entry name" value="HlyD-like secretion proteins"/>
    <property type="match status" value="1"/>
</dbReference>
<dbReference type="InterPro" id="IPR006143">
    <property type="entry name" value="RND_pump_MFP"/>
</dbReference>
<keyword evidence="3" id="KW-0175">Coiled coil</keyword>
<evidence type="ECO:0000256" key="2">
    <source>
        <dbReference type="ARBA" id="ARBA00009477"/>
    </source>
</evidence>
<evidence type="ECO:0000259" key="8">
    <source>
        <dbReference type="Pfam" id="PF25967"/>
    </source>
</evidence>
<dbReference type="PANTHER" id="PTHR30158">
    <property type="entry name" value="ACRA/E-RELATED COMPONENT OF DRUG EFFLUX TRANSPORTER"/>
    <property type="match status" value="1"/>
</dbReference>
<feature type="domain" description="Multidrug resistance protein MdtA-like C-terminal permuted SH3" evidence="8">
    <location>
        <begin position="302"/>
        <end position="360"/>
    </location>
</feature>
<dbReference type="InterPro" id="IPR058624">
    <property type="entry name" value="MdtA-like_HH"/>
</dbReference>